<sequence length="237" mass="26659">MRDDENIERLDRFDNDMEKITEDYGIGKPTNPTRRPYTEQTYGENRSYTEETYETQGGTQGETQSRTQGETWGGTQGETWGGTQGETSGETQGDTQSYDELMNSQTRPATQWTRPETEDPQPRRATETDTQPRRAVEEDQSGTSEQGSDQSDEEPQYGEQTSEVSGLGGAGTVATDEVTPPADLAQQRAQGPGHDYRFGTPEDEKATDEAEEVMPKKSLRTERESRDREDDPRRDRP</sequence>
<proteinExistence type="predicted"/>
<feature type="compositionally biased region" description="Basic and acidic residues" evidence="1">
    <location>
        <begin position="194"/>
        <end position="237"/>
    </location>
</feature>
<dbReference type="EMBL" id="CP045725">
    <property type="protein sequence ID" value="QGF23803.1"/>
    <property type="molecule type" value="Genomic_DNA"/>
</dbReference>
<dbReference type="AlphaFoldDB" id="A0A5Q2FFB3"/>
<feature type="compositionally biased region" description="Basic and acidic residues" evidence="1">
    <location>
        <begin position="115"/>
        <end position="137"/>
    </location>
</feature>
<feature type="compositionally biased region" description="Basic and acidic residues" evidence="1">
    <location>
        <begin position="1"/>
        <end position="22"/>
    </location>
</feature>
<evidence type="ECO:0000256" key="1">
    <source>
        <dbReference type="SAM" id="MobiDB-lite"/>
    </source>
</evidence>
<dbReference type="RefSeq" id="WP_153572333.1">
    <property type="nucleotide sequence ID" value="NZ_CP045725.1"/>
</dbReference>
<feature type="compositionally biased region" description="Polar residues" evidence="1">
    <location>
        <begin position="94"/>
        <end position="114"/>
    </location>
</feature>
<feature type="compositionally biased region" description="Gly residues" evidence="1">
    <location>
        <begin position="71"/>
        <end position="84"/>
    </location>
</feature>
<name>A0A5Q2FFB3_9ACTN</name>
<evidence type="ECO:0000313" key="3">
    <source>
        <dbReference type="Proteomes" id="UP000386847"/>
    </source>
</evidence>
<feature type="region of interest" description="Disordered" evidence="1">
    <location>
        <begin position="1"/>
        <end position="237"/>
    </location>
</feature>
<keyword evidence="3" id="KW-1185">Reference proteome</keyword>
<feature type="compositionally biased region" description="Low complexity" evidence="1">
    <location>
        <begin position="54"/>
        <end position="70"/>
    </location>
</feature>
<accession>A0A5Q2FFB3</accession>
<evidence type="ECO:0000313" key="2">
    <source>
        <dbReference type="EMBL" id="QGF23803.1"/>
    </source>
</evidence>
<reference evidence="2 3" key="1">
    <citation type="submission" date="2019-10" db="EMBL/GenBank/DDBJ databases">
        <title>Genomic analysis of Raineyella sp. CBA3103.</title>
        <authorList>
            <person name="Roh S.W."/>
        </authorList>
    </citation>
    <scope>NUCLEOTIDE SEQUENCE [LARGE SCALE GENOMIC DNA]</scope>
    <source>
        <strain evidence="2 3">CBA3103</strain>
    </source>
</reference>
<protein>
    <submittedName>
        <fullName evidence="2">Uncharacterized protein</fullName>
    </submittedName>
</protein>
<organism evidence="2 3">
    <name type="scientific">Raineyella fluvialis</name>
    <dbReference type="NCBI Taxonomy" id="2662261"/>
    <lineage>
        <taxon>Bacteria</taxon>
        <taxon>Bacillati</taxon>
        <taxon>Actinomycetota</taxon>
        <taxon>Actinomycetes</taxon>
        <taxon>Propionibacteriales</taxon>
        <taxon>Propionibacteriaceae</taxon>
        <taxon>Raineyella</taxon>
    </lineage>
</organism>
<feature type="compositionally biased region" description="Polar residues" evidence="1">
    <location>
        <begin position="30"/>
        <end position="46"/>
    </location>
</feature>
<dbReference type="Proteomes" id="UP000386847">
    <property type="component" value="Chromosome"/>
</dbReference>
<gene>
    <name evidence="2" type="ORF">Rai3103_09095</name>
</gene>
<dbReference type="KEGG" id="rain:Rai3103_09095"/>